<dbReference type="InterPro" id="IPR025312">
    <property type="entry name" value="DUF4216"/>
</dbReference>
<accession>A0A803N566</accession>
<reference evidence="5" key="2">
    <citation type="submission" date="2021-03" db="UniProtKB">
        <authorList>
            <consortium name="EnsemblPlants"/>
        </authorList>
    </citation>
    <scope>IDENTIFICATION</scope>
</reference>
<evidence type="ECO:0000259" key="4">
    <source>
        <dbReference type="Pfam" id="PF13960"/>
    </source>
</evidence>
<evidence type="ECO:0008006" key="7">
    <source>
        <dbReference type="Google" id="ProtNLM"/>
    </source>
</evidence>
<keyword evidence="6" id="KW-1185">Reference proteome</keyword>
<feature type="region of interest" description="Disordered" evidence="2">
    <location>
        <begin position="283"/>
        <end position="303"/>
    </location>
</feature>
<dbReference type="InterPro" id="IPR025452">
    <property type="entry name" value="DUF4218"/>
</dbReference>
<evidence type="ECO:0000256" key="1">
    <source>
        <dbReference type="SAM" id="Coils"/>
    </source>
</evidence>
<dbReference type="PANTHER" id="PTHR48258">
    <property type="entry name" value="DUF4218 DOMAIN-CONTAINING PROTEIN-RELATED"/>
    <property type="match status" value="1"/>
</dbReference>
<dbReference type="OMA" id="WIACCET"/>
<reference evidence="5" key="1">
    <citation type="journal article" date="2017" name="Nature">
        <title>The genome of Chenopodium quinoa.</title>
        <authorList>
            <person name="Jarvis D.E."/>
            <person name="Ho Y.S."/>
            <person name="Lightfoot D.J."/>
            <person name="Schmoeckel S.M."/>
            <person name="Li B."/>
            <person name="Borm T.J.A."/>
            <person name="Ohyanagi H."/>
            <person name="Mineta K."/>
            <person name="Michell C.T."/>
            <person name="Saber N."/>
            <person name="Kharbatia N.M."/>
            <person name="Rupper R.R."/>
            <person name="Sharp A.R."/>
            <person name="Dally N."/>
            <person name="Boughton B.A."/>
            <person name="Woo Y.H."/>
            <person name="Gao G."/>
            <person name="Schijlen E.G.W.M."/>
            <person name="Guo X."/>
            <person name="Momin A.A."/>
            <person name="Negrao S."/>
            <person name="Al-Babili S."/>
            <person name="Gehring C."/>
            <person name="Roessner U."/>
            <person name="Jung C."/>
            <person name="Murphy K."/>
            <person name="Arold S.T."/>
            <person name="Gojobori T."/>
            <person name="van der Linden C.G."/>
            <person name="van Loo E.N."/>
            <person name="Jellen E.N."/>
            <person name="Maughan P.J."/>
            <person name="Tester M."/>
        </authorList>
    </citation>
    <scope>NUCLEOTIDE SEQUENCE [LARGE SCALE GENOMIC DNA]</scope>
    <source>
        <strain evidence="5">cv. PI 614886</strain>
    </source>
</reference>
<dbReference type="Pfam" id="PF13960">
    <property type="entry name" value="DUF4218"/>
    <property type="match status" value="1"/>
</dbReference>
<dbReference type="Proteomes" id="UP000596660">
    <property type="component" value="Unplaced"/>
</dbReference>
<dbReference type="Gramene" id="AUR62040739-RA">
    <property type="protein sequence ID" value="AUR62040739-RA:cds"/>
    <property type="gene ID" value="AUR62040739"/>
</dbReference>
<dbReference type="EnsemblPlants" id="AUR62040739-RA">
    <property type="protein sequence ID" value="AUR62040739-RA:cds"/>
    <property type="gene ID" value="AUR62040739"/>
</dbReference>
<proteinExistence type="predicted"/>
<dbReference type="Pfam" id="PF13952">
    <property type="entry name" value="DUF4216"/>
    <property type="match status" value="1"/>
</dbReference>
<dbReference type="AlphaFoldDB" id="A0A803N566"/>
<evidence type="ECO:0000313" key="5">
    <source>
        <dbReference type="EnsemblPlants" id="AUR62040739-RA:cds"/>
    </source>
</evidence>
<feature type="region of interest" description="Disordered" evidence="2">
    <location>
        <begin position="587"/>
        <end position="609"/>
    </location>
</feature>
<name>A0A803N566_CHEQI</name>
<evidence type="ECO:0000256" key="2">
    <source>
        <dbReference type="SAM" id="MobiDB-lite"/>
    </source>
</evidence>
<dbReference type="PANTHER" id="PTHR48258:SF13">
    <property type="match status" value="1"/>
</dbReference>
<evidence type="ECO:0000313" key="6">
    <source>
        <dbReference type="Proteomes" id="UP000596660"/>
    </source>
</evidence>
<keyword evidence="1" id="KW-0175">Coiled coil</keyword>
<sequence length="970" mass="112089">MACPICIDSTHSEKFGSKTCYCGYRKWLPSCHPYRFESDSFNGREEHGEAPPRPSGIDIMELQEKVGTDKKDDRDALQGWGIKPHLWVQDNHMPSTSYSMSVEEKERFLKVLQKLRVPDGYGSNLSRCVNMKQRRLINLKSHDNHVLMQDILPVALSTTRKLFIGNRHGDMILESENTFNDDDDMLDMLQVGCGVAVMGLLEDSNIDEAQEPSKEAAKFYRLLEYYKEPLVVDGKKVSKYLRTLKSYVRNKARPEGSIARSYLADECLTFCSRYMDDMTTKFSRHSRNEDKDGNSQETSKRDLDLFIPRGRPLGKSTPYHLTHRELLAAENPTPRNIEKRHKAQFSEWVRNHVEHMYKEGLVDEELYYLVCGPLRSVRRYSGYIVNGFRFHTLDRQENRKTQNSGVMVHGDDLMDKEYYGVLRDIYELQYPGGNHMFVFKCDWYDVQHKGRGYKVDEFDITSVCSDLSLSTQEPFVLESQVEQVFYVPEPRENKWLAVIKTEPRDLYNIPEIDTDEAALAQVIDEEAVQQEEIRTSNVQTLYGNGENQYLATKHFTVESDPRVVKWIWQEEDKLSYENLEALEIEKLPTNEENPNEENPGGDQGFSNIGGTKRVYASNFMRRLDVVLTTYQAADPTPHEDNGNRPKKLRTKYMHERHVLDEAQRNDPNSSQGITVASATSVIKKRGRRGKYGSLALEKKTKGGQFKLDIEIPPYVLQAVGENARSLVNFCGYVVRTTALMDAGDWSKVFAKHGFNVVASEARLHAYYKECGDRHEERLENPPTDFPLSSWIACCETFNSDKFKKRSMQNSKNRRSDKWIKHSTGNLSFPETEYILTQHTTTDDGGVLRWTNDARSKEIHVRKSFKNLVYYSKDIDTTCVLGAKSGYIRGKGNGYRGSTKARLQEEQQMIMLKQQDQITHLKTELEASKKDMDEYKEEQKRIMAEMEKRFMQMINSNMKRMGFNGNDNDME</sequence>
<feature type="coiled-coil region" evidence="1">
    <location>
        <begin position="910"/>
        <end position="944"/>
    </location>
</feature>
<organism evidence="5 6">
    <name type="scientific">Chenopodium quinoa</name>
    <name type="common">Quinoa</name>
    <dbReference type="NCBI Taxonomy" id="63459"/>
    <lineage>
        <taxon>Eukaryota</taxon>
        <taxon>Viridiplantae</taxon>
        <taxon>Streptophyta</taxon>
        <taxon>Embryophyta</taxon>
        <taxon>Tracheophyta</taxon>
        <taxon>Spermatophyta</taxon>
        <taxon>Magnoliopsida</taxon>
        <taxon>eudicotyledons</taxon>
        <taxon>Gunneridae</taxon>
        <taxon>Pentapetalae</taxon>
        <taxon>Caryophyllales</taxon>
        <taxon>Chenopodiaceae</taxon>
        <taxon>Chenopodioideae</taxon>
        <taxon>Atripliceae</taxon>
        <taxon>Chenopodium</taxon>
    </lineage>
</organism>
<protein>
    <recommendedName>
        <fullName evidence="7">DUF4218 domain-containing protein</fullName>
    </recommendedName>
</protein>
<feature type="compositionally biased region" description="Basic and acidic residues" evidence="2">
    <location>
        <begin position="286"/>
        <end position="303"/>
    </location>
</feature>
<dbReference type="InterPro" id="IPR004242">
    <property type="entry name" value="Transposase_21"/>
</dbReference>
<feature type="domain" description="DUF4216" evidence="3">
    <location>
        <begin position="427"/>
        <end position="498"/>
    </location>
</feature>
<evidence type="ECO:0000259" key="3">
    <source>
        <dbReference type="Pfam" id="PF13952"/>
    </source>
</evidence>
<dbReference type="Pfam" id="PF02992">
    <property type="entry name" value="Transposase_21"/>
    <property type="match status" value="1"/>
</dbReference>
<feature type="domain" description="DUF4218" evidence="4">
    <location>
        <begin position="237"/>
        <end position="288"/>
    </location>
</feature>